<feature type="transmembrane region" description="Helical" evidence="7">
    <location>
        <begin position="167"/>
        <end position="192"/>
    </location>
</feature>
<feature type="compositionally biased region" description="Basic residues" evidence="6">
    <location>
        <begin position="331"/>
        <end position="340"/>
    </location>
</feature>
<feature type="transmembrane region" description="Helical" evidence="7">
    <location>
        <begin position="12"/>
        <end position="30"/>
    </location>
</feature>
<feature type="transmembrane region" description="Helical" evidence="7">
    <location>
        <begin position="124"/>
        <end position="147"/>
    </location>
</feature>
<evidence type="ECO:0000256" key="6">
    <source>
        <dbReference type="SAM" id="MobiDB-lite"/>
    </source>
</evidence>
<evidence type="ECO:0000313" key="9">
    <source>
        <dbReference type="EMBL" id="KAF2015807.1"/>
    </source>
</evidence>
<dbReference type="EMBL" id="ML978069">
    <property type="protein sequence ID" value="KAF2015807.1"/>
    <property type="molecule type" value="Genomic_DNA"/>
</dbReference>
<reference evidence="9" key="1">
    <citation type="journal article" date="2020" name="Stud. Mycol.">
        <title>101 Dothideomycetes genomes: a test case for predicting lifestyles and emergence of pathogens.</title>
        <authorList>
            <person name="Haridas S."/>
            <person name="Albert R."/>
            <person name="Binder M."/>
            <person name="Bloem J."/>
            <person name="Labutti K."/>
            <person name="Salamov A."/>
            <person name="Andreopoulos B."/>
            <person name="Baker S."/>
            <person name="Barry K."/>
            <person name="Bills G."/>
            <person name="Bluhm B."/>
            <person name="Cannon C."/>
            <person name="Castanera R."/>
            <person name="Culley D."/>
            <person name="Daum C."/>
            <person name="Ezra D."/>
            <person name="Gonzalez J."/>
            <person name="Henrissat B."/>
            <person name="Kuo A."/>
            <person name="Liang C."/>
            <person name="Lipzen A."/>
            <person name="Lutzoni F."/>
            <person name="Magnuson J."/>
            <person name="Mondo S."/>
            <person name="Nolan M."/>
            <person name="Ohm R."/>
            <person name="Pangilinan J."/>
            <person name="Park H.-J."/>
            <person name="Ramirez L."/>
            <person name="Alfaro M."/>
            <person name="Sun H."/>
            <person name="Tritt A."/>
            <person name="Yoshinaga Y."/>
            <person name="Zwiers L.-H."/>
            <person name="Turgeon B."/>
            <person name="Goodwin S."/>
            <person name="Spatafora J."/>
            <person name="Crous P."/>
            <person name="Grigoriev I."/>
        </authorList>
    </citation>
    <scope>NUCLEOTIDE SEQUENCE</scope>
    <source>
        <strain evidence="9">CBS 175.79</strain>
    </source>
</reference>
<evidence type="ECO:0000259" key="8">
    <source>
        <dbReference type="Pfam" id="PF20684"/>
    </source>
</evidence>
<feature type="transmembrane region" description="Helical" evidence="7">
    <location>
        <begin position="249"/>
        <end position="275"/>
    </location>
</feature>
<feature type="region of interest" description="Disordered" evidence="6">
    <location>
        <begin position="282"/>
        <end position="392"/>
    </location>
</feature>
<evidence type="ECO:0000256" key="1">
    <source>
        <dbReference type="ARBA" id="ARBA00004141"/>
    </source>
</evidence>
<dbReference type="PANTHER" id="PTHR33048:SF160">
    <property type="entry name" value="SAT4 FAMILY MEMBRANE PROTEIN"/>
    <property type="match status" value="1"/>
</dbReference>
<feature type="compositionally biased region" description="Basic and acidic residues" evidence="6">
    <location>
        <begin position="314"/>
        <end position="324"/>
    </location>
</feature>
<evidence type="ECO:0000256" key="7">
    <source>
        <dbReference type="SAM" id="Phobius"/>
    </source>
</evidence>
<feature type="transmembrane region" description="Helical" evidence="7">
    <location>
        <begin position="204"/>
        <end position="229"/>
    </location>
</feature>
<dbReference type="InterPro" id="IPR049326">
    <property type="entry name" value="Rhodopsin_dom_fungi"/>
</dbReference>
<evidence type="ECO:0000313" key="10">
    <source>
        <dbReference type="Proteomes" id="UP000799778"/>
    </source>
</evidence>
<feature type="compositionally biased region" description="Basic and acidic residues" evidence="6">
    <location>
        <begin position="282"/>
        <end position="303"/>
    </location>
</feature>
<comment type="subcellular location">
    <subcellularLocation>
        <location evidence="1">Membrane</location>
        <topology evidence="1">Multi-pass membrane protein</topology>
    </subcellularLocation>
</comment>
<gene>
    <name evidence="9" type="ORF">BU24DRAFT_408991</name>
</gene>
<comment type="similarity">
    <text evidence="5">Belongs to the SAT4 family.</text>
</comment>
<name>A0A6A5XSM2_9PLEO</name>
<accession>A0A6A5XSM2</accession>
<dbReference type="InterPro" id="IPR052337">
    <property type="entry name" value="SAT4-like"/>
</dbReference>
<evidence type="ECO:0000256" key="4">
    <source>
        <dbReference type="ARBA" id="ARBA00023136"/>
    </source>
</evidence>
<feature type="compositionally biased region" description="Basic and acidic residues" evidence="6">
    <location>
        <begin position="341"/>
        <end position="354"/>
    </location>
</feature>
<feature type="domain" description="Rhodopsin" evidence="8">
    <location>
        <begin position="27"/>
        <end position="264"/>
    </location>
</feature>
<feature type="transmembrane region" description="Helical" evidence="7">
    <location>
        <begin position="42"/>
        <end position="63"/>
    </location>
</feature>
<dbReference type="PANTHER" id="PTHR33048">
    <property type="entry name" value="PTH11-LIKE INTEGRAL MEMBRANE PROTEIN (AFU_ORTHOLOGUE AFUA_5G11245)"/>
    <property type="match status" value="1"/>
</dbReference>
<keyword evidence="10" id="KW-1185">Reference proteome</keyword>
<dbReference type="GeneID" id="54283290"/>
<dbReference type="GO" id="GO:0016020">
    <property type="term" value="C:membrane"/>
    <property type="evidence" value="ECO:0007669"/>
    <property type="project" value="UniProtKB-SubCell"/>
</dbReference>
<evidence type="ECO:0000256" key="5">
    <source>
        <dbReference type="ARBA" id="ARBA00038359"/>
    </source>
</evidence>
<sequence>MAPRTLQPSGLVLVFLPSIVSTLVVILRIWKKVTSKHFAIEDVLLIIAQSLIFILAFTTWRSFKVSWYGYHYYDVPPGAKDIILILKWNYVNAVIYNPILGLIKASFVLTLIKLRSPNQRINYCLWAIFAINAVFTVAAPLVCAFQCKPVARFWNKSLPGSCLDGPSYAYGTIGIVLITDVMVVIMPTWILYNLQMPIGKKLMMISFLSFGLAVTAIGAYRLYVFHYLYNGFTKNPDSAYSVRQGLSNLEVSLASIGACGGTIKWMLGLCMPFFASEDSRIAKSKRSDRSNSSRERDNRHTPEPDLITTDGDDMELRDQPEDNHGPVWKKVTVRSRNRPTSRHETPDVEVKPDDQSSTTTRPTEWDASSKASTMLGKDTSSYERRQTPRRVI</sequence>
<dbReference type="Proteomes" id="UP000799778">
    <property type="component" value="Unassembled WGS sequence"/>
</dbReference>
<proteinExistence type="inferred from homology"/>
<evidence type="ECO:0000256" key="3">
    <source>
        <dbReference type="ARBA" id="ARBA00022989"/>
    </source>
</evidence>
<keyword evidence="4 7" id="KW-0472">Membrane</keyword>
<dbReference type="Pfam" id="PF20684">
    <property type="entry name" value="Fung_rhodopsin"/>
    <property type="match status" value="1"/>
</dbReference>
<feature type="transmembrane region" description="Helical" evidence="7">
    <location>
        <begin position="94"/>
        <end position="112"/>
    </location>
</feature>
<organism evidence="9 10">
    <name type="scientific">Aaosphaeria arxii CBS 175.79</name>
    <dbReference type="NCBI Taxonomy" id="1450172"/>
    <lineage>
        <taxon>Eukaryota</taxon>
        <taxon>Fungi</taxon>
        <taxon>Dikarya</taxon>
        <taxon>Ascomycota</taxon>
        <taxon>Pezizomycotina</taxon>
        <taxon>Dothideomycetes</taxon>
        <taxon>Pleosporomycetidae</taxon>
        <taxon>Pleosporales</taxon>
        <taxon>Pleosporales incertae sedis</taxon>
        <taxon>Aaosphaeria</taxon>
    </lineage>
</organism>
<dbReference type="AlphaFoldDB" id="A0A6A5XSM2"/>
<keyword evidence="3 7" id="KW-1133">Transmembrane helix</keyword>
<protein>
    <recommendedName>
        <fullName evidence="8">Rhodopsin domain-containing protein</fullName>
    </recommendedName>
</protein>
<dbReference type="RefSeq" id="XP_033384146.1">
    <property type="nucleotide sequence ID" value="XM_033525893.1"/>
</dbReference>
<evidence type="ECO:0000256" key="2">
    <source>
        <dbReference type="ARBA" id="ARBA00022692"/>
    </source>
</evidence>
<dbReference type="OrthoDB" id="5283415at2759"/>
<keyword evidence="2 7" id="KW-0812">Transmembrane</keyword>